<dbReference type="GO" id="GO:0046417">
    <property type="term" value="P:chorismate metabolic process"/>
    <property type="evidence" value="ECO:0007669"/>
    <property type="project" value="InterPro"/>
</dbReference>
<dbReference type="GO" id="GO:0016765">
    <property type="term" value="F:transferase activity, transferring alkyl or aryl (other than methyl) groups"/>
    <property type="evidence" value="ECO:0007669"/>
    <property type="project" value="InterPro"/>
</dbReference>
<keyword evidence="2 5" id="KW-0808">Transferase</keyword>
<dbReference type="EC" id="5.4.99.5" evidence="1"/>
<evidence type="ECO:0000259" key="4">
    <source>
        <dbReference type="PROSITE" id="PS51168"/>
    </source>
</evidence>
<protein>
    <recommendedName>
        <fullName evidence="1">chorismate mutase</fullName>
        <ecNumber evidence="1">5.4.99.5</ecNumber>
    </recommendedName>
</protein>
<keyword evidence="6" id="KW-1185">Reference proteome</keyword>
<sequence>MAEKHNTLSLTQELAQLDEKLVSLLMSRTNLLSRAASTRRSKNLGITDPNQEKVLWQVWRDASKADNLEPQILKKIFHLSNNLSYARVERNSSNEKPLCLFPRRKPVEIDLDAPRDQILRSMMFFLGATNSSPLTIAPFQGNDISLELINALNLCGFKLTFQNRQCETQPVDSWSMDNKIIYAGQSKFHFYLLLCLALGQVTRAKFTGSTKLKIHDVRPVQDLLPQLGARLTVVEPHSYGLPVRVESSGQLPETISIPKGVSKKFVLALVVAATTYKSGLSIQLHESFSNSKLLRKGIGFLQEHNPELQFEGLSIIVPPASTNLDLSAVDIPIDPLMSLHLLVLPFFTDGKVVLHGKWPHYAPHLHDIMDILHEFGLRISVQGGQITSSMSNRPQKLSIDITSCQEYLPLMLAMSMGLRGQCAITLDTKREDVDYAQDLLENLGAGYAIEPGLLQLGLPNAKKVSESPWQSPGPYWTLAGSLISFTHPGVCMTNADNISSAWPWFWKIFMNLPSPQNFINSSRIEEQVDETQDDKPKRKRIRITTD</sequence>
<dbReference type="Gene3D" id="1.20.59.10">
    <property type="entry name" value="Chorismate mutase"/>
    <property type="match status" value="1"/>
</dbReference>
<dbReference type="InterPro" id="IPR036263">
    <property type="entry name" value="Chorismate_II_sf"/>
</dbReference>
<dbReference type="AlphaFoldDB" id="A0A1I3N197"/>
<dbReference type="InterPro" id="IPR001986">
    <property type="entry name" value="Enolpyruvate_Tfrase_dom"/>
</dbReference>
<dbReference type="RefSeq" id="WP_177192943.1">
    <property type="nucleotide sequence ID" value="NZ_FORX01000001.1"/>
</dbReference>
<accession>A0A1I3N197</accession>
<proteinExistence type="predicted"/>
<feature type="compositionally biased region" description="Basic residues" evidence="3">
    <location>
        <begin position="537"/>
        <end position="546"/>
    </location>
</feature>
<evidence type="ECO:0000313" key="5">
    <source>
        <dbReference type="EMBL" id="SFJ02962.1"/>
    </source>
</evidence>
<evidence type="ECO:0000313" key="6">
    <source>
        <dbReference type="Proteomes" id="UP000198635"/>
    </source>
</evidence>
<dbReference type="InterPro" id="IPR036979">
    <property type="entry name" value="CM_dom_sf"/>
</dbReference>
<evidence type="ECO:0000256" key="2">
    <source>
        <dbReference type="ARBA" id="ARBA00022679"/>
    </source>
</evidence>
<dbReference type="SUPFAM" id="SSF48600">
    <property type="entry name" value="Chorismate mutase II"/>
    <property type="match status" value="1"/>
</dbReference>
<dbReference type="Gene3D" id="3.65.10.10">
    <property type="entry name" value="Enolpyruvate transferase domain"/>
    <property type="match status" value="2"/>
</dbReference>
<dbReference type="InterPro" id="IPR002701">
    <property type="entry name" value="CM_II_prokaryot"/>
</dbReference>
<name>A0A1I3N197_9BACT</name>
<evidence type="ECO:0000256" key="1">
    <source>
        <dbReference type="ARBA" id="ARBA00012404"/>
    </source>
</evidence>
<dbReference type="Pfam" id="PF01817">
    <property type="entry name" value="CM_2"/>
    <property type="match status" value="1"/>
</dbReference>
<dbReference type="Pfam" id="PF00275">
    <property type="entry name" value="EPSP_synthase"/>
    <property type="match status" value="1"/>
</dbReference>
<reference evidence="6" key="1">
    <citation type="submission" date="2016-10" db="EMBL/GenBank/DDBJ databases">
        <authorList>
            <person name="Varghese N."/>
            <person name="Submissions S."/>
        </authorList>
    </citation>
    <scope>NUCLEOTIDE SEQUENCE [LARGE SCALE GENOMIC DNA]</scope>
    <source>
        <strain evidence="6">DSM 5918</strain>
    </source>
</reference>
<dbReference type="SUPFAM" id="SSF55205">
    <property type="entry name" value="EPT/RTPC-like"/>
    <property type="match status" value="1"/>
</dbReference>
<dbReference type="EMBL" id="FORX01000001">
    <property type="protein sequence ID" value="SFJ02962.1"/>
    <property type="molecule type" value="Genomic_DNA"/>
</dbReference>
<dbReference type="STRING" id="52560.SAMN04488082_101143"/>
<dbReference type="PROSITE" id="PS51168">
    <property type="entry name" value="CHORISMATE_MUT_2"/>
    <property type="match status" value="1"/>
</dbReference>
<dbReference type="Proteomes" id="UP000198635">
    <property type="component" value="Unassembled WGS sequence"/>
</dbReference>
<dbReference type="InterPro" id="IPR013792">
    <property type="entry name" value="RNA3'P_cycl/enolpyr_Trfase_a/b"/>
</dbReference>
<dbReference type="InterPro" id="IPR036968">
    <property type="entry name" value="Enolpyruvate_Tfrase_sf"/>
</dbReference>
<evidence type="ECO:0000256" key="3">
    <source>
        <dbReference type="SAM" id="MobiDB-lite"/>
    </source>
</evidence>
<feature type="region of interest" description="Disordered" evidence="3">
    <location>
        <begin position="526"/>
        <end position="546"/>
    </location>
</feature>
<feature type="domain" description="Chorismate mutase" evidence="4">
    <location>
        <begin position="1"/>
        <end position="92"/>
    </location>
</feature>
<dbReference type="GO" id="GO:0004106">
    <property type="term" value="F:chorismate mutase activity"/>
    <property type="evidence" value="ECO:0007669"/>
    <property type="project" value="UniProtKB-EC"/>
</dbReference>
<organism evidence="5 6">
    <name type="scientific">Desulfomicrobium apsheronum</name>
    <dbReference type="NCBI Taxonomy" id="52560"/>
    <lineage>
        <taxon>Bacteria</taxon>
        <taxon>Pseudomonadati</taxon>
        <taxon>Thermodesulfobacteriota</taxon>
        <taxon>Desulfovibrionia</taxon>
        <taxon>Desulfovibrionales</taxon>
        <taxon>Desulfomicrobiaceae</taxon>
        <taxon>Desulfomicrobium</taxon>
    </lineage>
</organism>
<gene>
    <name evidence="5" type="ORF">SAMN04488082_101143</name>
</gene>